<organism evidence="2 3">
    <name type="scientific">Viridothelium virens</name>
    <name type="common">Speckled blister lichen</name>
    <name type="synonym">Trypethelium virens</name>
    <dbReference type="NCBI Taxonomy" id="1048519"/>
    <lineage>
        <taxon>Eukaryota</taxon>
        <taxon>Fungi</taxon>
        <taxon>Dikarya</taxon>
        <taxon>Ascomycota</taxon>
        <taxon>Pezizomycotina</taxon>
        <taxon>Dothideomycetes</taxon>
        <taxon>Dothideomycetes incertae sedis</taxon>
        <taxon>Trypetheliales</taxon>
        <taxon>Trypetheliaceae</taxon>
        <taxon>Viridothelium</taxon>
    </lineage>
</organism>
<evidence type="ECO:0000313" key="2">
    <source>
        <dbReference type="EMBL" id="KAF2236976.1"/>
    </source>
</evidence>
<name>A0A6A6HFT3_VIRVR</name>
<feature type="region of interest" description="Disordered" evidence="1">
    <location>
        <begin position="12"/>
        <end position="57"/>
    </location>
</feature>
<proteinExistence type="predicted"/>
<gene>
    <name evidence="2" type="ORF">EV356DRAFT_497245</name>
</gene>
<dbReference type="Proteomes" id="UP000800092">
    <property type="component" value="Unassembled WGS sequence"/>
</dbReference>
<dbReference type="AlphaFoldDB" id="A0A6A6HFT3"/>
<protein>
    <submittedName>
        <fullName evidence="2">Uncharacterized protein</fullName>
    </submittedName>
</protein>
<sequence>MSSDNRLALYNRDSFQLQARSGQDPPPSFAARQDPPPSFAARQDLPPSFAARQEAPRPSRLDYQVPFGFGSIPVYCPTCQQYSISRVEAVTGGNT</sequence>
<accession>A0A6A6HFT3</accession>
<dbReference type="EMBL" id="ML991782">
    <property type="protein sequence ID" value="KAF2236976.1"/>
    <property type="molecule type" value="Genomic_DNA"/>
</dbReference>
<feature type="compositionally biased region" description="Pro residues" evidence="1">
    <location>
        <begin position="24"/>
        <end position="38"/>
    </location>
</feature>
<reference evidence="2" key="1">
    <citation type="journal article" date="2020" name="Stud. Mycol.">
        <title>101 Dothideomycetes genomes: a test case for predicting lifestyles and emergence of pathogens.</title>
        <authorList>
            <person name="Haridas S."/>
            <person name="Albert R."/>
            <person name="Binder M."/>
            <person name="Bloem J."/>
            <person name="Labutti K."/>
            <person name="Salamov A."/>
            <person name="Andreopoulos B."/>
            <person name="Baker S."/>
            <person name="Barry K."/>
            <person name="Bills G."/>
            <person name="Bluhm B."/>
            <person name="Cannon C."/>
            <person name="Castanera R."/>
            <person name="Culley D."/>
            <person name="Daum C."/>
            <person name="Ezra D."/>
            <person name="Gonzalez J."/>
            <person name="Henrissat B."/>
            <person name="Kuo A."/>
            <person name="Liang C."/>
            <person name="Lipzen A."/>
            <person name="Lutzoni F."/>
            <person name="Magnuson J."/>
            <person name="Mondo S."/>
            <person name="Nolan M."/>
            <person name="Ohm R."/>
            <person name="Pangilinan J."/>
            <person name="Park H.-J."/>
            <person name="Ramirez L."/>
            <person name="Alfaro M."/>
            <person name="Sun H."/>
            <person name="Tritt A."/>
            <person name="Yoshinaga Y."/>
            <person name="Zwiers L.-H."/>
            <person name="Turgeon B."/>
            <person name="Goodwin S."/>
            <person name="Spatafora J."/>
            <person name="Crous P."/>
            <person name="Grigoriev I."/>
        </authorList>
    </citation>
    <scope>NUCLEOTIDE SEQUENCE</scope>
    <source>
        <strain evidence="2">Tuck. ex Michener</strain>
    </source>
</reference>
<evidence type="ECO:0000256" key="1">
    <source>
        <dbReference type="SAM" id="MobiDB-lite"/>
    </source>
</evidence>
<keyword evidence="3" id="KW-1185">Reference proteome</keyword>
<evidence type="ECO:0000313" key="3">
    <source>
        <dbReference type="Proteomes" id="UP000800092"/>
    </source>
</evidence>